<dbReference type="AlphaFoldDB" id="A0A4D4MAE5"/>
<name>A0A4D4MAE5_STRAX</name>
<dbReference type="InterPro" id="IPR013783">
    <property type="entry name" value="Ig-like_fold"/>
</dbReference>
<protein>
    <recommendedName>
        <fullName evidence="1">Bacterial Ig domain-containing protein</fullName>
    </recommendedName>
</protein>
<gene>
    <name evidence="2" type="ORF">SAV14893_082160</name>
</gene>
<evidence type="ECO:0000313" key="2">
    <source>
        <dbReference type="EMBL" id="GDY68823.1"/>
    </source>
</evidence>
<evidence type="ECO:0000313" key="3">
    <source>
        <dbReference type="Proteomes" id="UP000302139"/>
    </source>
</evidence>
<comment type="caution">
    <text evidence="2">The sequence shown here is derived from an EMBL/GenBank/DDBJ whole genome shotgun (WGS) entry which is preliminary data.</text>
</comment>
<evidence type="ECO:0000259" key="1">
    <source>
        <dbReference type="Pfam" id="PF17936"/>
    </source>
</evidence>
<sequence>MFFGDRRATDVQRISSGFLIATVPTGADGTDVTVGTYVPRPIITAPTGGTTGLADTFTVRGTAVAGNTVAVTGSTNQATCTATAATDGTWSCALTDLSPGQQALSATQSDKAGATSKPSAIVLVYVGTPPATARLKDTDPSIVYNSWDYLGSRGYGDHDDDVHYATTDGSSIRYTFIGTGIKVFGEKYTDQGNIGVSIDGGPATVVDTVPTDGARHTDVAVYTNIALAAGVHTIVVTKLSGTYATFDGFEIDNPASQ</sequence>
<dbReference type="Gene3D" id="2.60.120.260">
    <property type="entry name" value="Galactose-binding domain-like"/>
    <property type="match status" value="1"/>
</dbReference>
<feature type="domain" description="Bacterial Ig" evidence="1">
    <location>
        <begin position="54"/>
        <end position="122"/>
    </location>
</feature>
<proteinExistence type="predicted"/>
<dbReference type="InterPro" id="IPR041498">
    <property type="entry name" value="Big_6"/>
</dbReference>
<dbReference type="Gene3D" id="2.60.40.10">
    <property type="entry name" value="Immunoglobulins"/>
    <property type="match status" value="1"/>
</dbReference>
<dbReference type="GO" id="GO:0005975">
    <property type="term" value="P:carbohydrate metabolic process"/>
    <property type="evidence" value="ECO:0007669"/>
    <property type="project" value="UniProtKB-ARBA"/>
</dbReference>
<accession>A0A4D4MAE5</accession>
<dbReference type="Proteomes" id="UP000302139">
    <property type="component" value="Unassembled WGS sequence"/>
</dbReference>
<dbReference type="Pfam" id="PF17936">
    <property type="entry name" value="Big_6"/>
    <property type="match status" value="1"/>
</dbReference>
<dbReference type="EMBL" id="BJHX01000001">
    <property type="protein sequence ID" value="GDY68823.1"/>
    <property type="molecule type" value="Genomic_DNA"/>
</dbReference>
<organism evidence="2 3">
    <name type="scientific">Streptomyces avermitilis</name>
    <dbReference type="NCBI Taxonomy" id="33903"/>
    <lineage>
        <taxon>Bacteria</taxon>
        <taxon>Bacillati</taxon>
        <taxon>Actinomycetota</taxon>
        <taxon>Actinomycetes</taxon>
        <taxon>Kitasatosporales</taxon>
        <taxon>Streptomycetaceae</taxon>
        <taxon>Streptomyces</taxon>
    </lineage>
</organism>
<reference evidence="2 3" key="1">
    <citation type="submission" date="2019-04" db="EMBL/GenBank/DDBJ databases">
        <title>Draft genome sequences of Streptomyces avermitilis NBRC 14893.</title>
        <authorList>
            <person name="Komaki H."/>
            <person name="Tamura T."/>
            <person name="Hosoyama A."/>
        </authorList>
    </citation>
    <scope>NUCLEOTIDE SEQUENCE [LARGE SCALE GENOMIC DNA]</scope>
    <source>
        <strain evidence="2 3">NBRC 14893</strain>
    </source>
</reference>